<dbReference type="Proteomes" id="UP001374535">
    <property type="component" value="Chromosome 6"/>
</dbReference>
<organism evidence="1 2">
    <name type="scientific">Vigna mungo</name>
    <name type="common">Black gram</name>
    <name type="synonym">Phaseolus mungo</name>
    <dbReference type="NCBI Taxonomy" id="3915"/>
    <lineage>
        <taxon>Eukaryota</taxon>
        <taxon>Viridiplantae</taxon>
        <taxon>Streptophyta</taxon>
        <taxon>Embryophyta</taxon>
        <taxon>Tracheophyta</taxon>
        <taxon>Spermatophyta</taxon>
        <taxon>Magnoliopsida</taxon>
        <taxon>eudicotyledons</taxon>
        <taxon>Gunneridae</taxon>
        <taxon>Pentapetalae</taxon>
        <taxon>rosids</taxon>
        <taxon>fabids</taxon>
        <taxon>Fabales</taxon>
        <taxon>Fabaceae</taxon>
        <taxon>Papilionoideae</taxon>
        <taxon>50 kb inversion clade</taxon>
        <taxon>NPAAA clade</taxon>
        <taxon>indigoferoid/millettioid clade</taxon>
        <taxon>Phaseoleae</taxon>
        <taxon>Vigna</taxon>
    </lineage>
</organism>
<keyword evidence="2" id="KW-1185">Reference proteome</keyword>
<name>A0AAQ3NDP4_VIGMU</name>
<evidence type="ECO:0000313" key="1">
    <source>
        <dbReference type="EMBL" id="WVZ07737.1"/>
    </source>
</evidence>
<gene>
    <name evidence="1" type="ORF">V8G54_021083</name>
</gene>
<accession>A0AAQ3NDP4</accession>
<dbReference type="EMBL" id="CP144695">
    <property type="protein sequence ID" value="WVZ07737.1"/>
    <property type="molecule type" value="Genomic_DNA"/>
</dbReference>
<evidence type="ECO:0000313" key="2">
    <source>
        <dbReference type="Proteomes" id="UP001374535"/>
    </source>
</evidence>
<dbReference type="AlphaFoldDB" id="A0AAQ3NDP4"/>
<sequence>MHLLSGNPICKNSNAQNASKYCGPEKDKAVQDLTSSTVCHVQSCPFDDFYEYAPNSPVPCYCAAPLRIGYRLKSPSFSYFSPYRSSFEHYITDSLKLHLYQLSVDSVAWEEGPRLRMYLKLFPSYNDSRSNVFNVSEVRRISGQFTSWRFPRTDFFGPYELLNFTLRGPYENCKFLKLNTL</sequence>
<reference evidence="1 2" key="1">
    <citation type="journal article" date="2023" name="Life. Sci Alliance">
        <title>Evolutionary insights into 3D genome organization and epigenetic landscape of Vigna mungo.</title>
        <authorList>
            <person name="Junaid A."/>
            <person name="Singh B."/>
            <person name="Bhatia S."/>
        </authorList>
    </citation>
    <scope>NUCLEOTIDE SEQUENCE [LARGE SCALE GENOMIC DNA]</scope>
    <source>
        <strain evidence="1">Urdbean</strain>
    </source>
</reference>
<protein>
    <submittedName>
        <fullName evidence="1">Uncharacterized protein</fullName>
    </submittedName>
</protein>
<proteinExistence type="predicted"/>